<reference evidence="4 5" key="1">
    <citation type="submission" date="2019-04" db="EMBL/GenBank/DDBJ databases">
        <authorList>
            <consortium name="Wellcome Sanger Institute Data Sharing"/>
        </authorList>
    </citation>
    <scope>NUCLEOTIDE SEQUENCE [LARGE SCALE GENOMIC DNA]</scope>
</reference>
<dbReference type="SMART" id="SM00320">
    <property type="entry name" value="WD40"/>
    <property type="match status" value="5"/>
</dbReference>
<dbReference type="GeneID" id="108919360"/>
<reference evidence="4" key="2">
    <citation type="submission" date="2025-08" db="UniProtKB">
        <authorList>
            <consortium name="Ensembl"/>
        </authorList>
    </citation>
    <scope>IDENTIFICATION</scope>
</reference>
<dbReference type="PANTHER" id="PTHR47822">
    <property type="entry name" value="CARBOHYDRATE BINDING DOMAIN CONTAINING PROTEIN"/>
    <property type="match status" value="1"/>
</dbReference>
<dbReference type="OrthoDB" id="10251741at2759"/>
<dbReference type="InterPro" id="IPR036322">
    <property type="entry name" value="WD40_repeat_dom_sf"/>
</dbReference>
<keyword evidence="1" id="KW-0853">WD repeat</keyword>
<feature type="region of interest" description="Disordered" evidence="2">
    <location>
        <begin position="1"/>
        <end position="71"/>
    </location>
</feature>
<dbReference type="InterPro" id="IPR024977">
    <property type="entry name" value="Apc4-like_WD40_dom"/>
</dbReference>
<dbReference type="GeneTree" id="ENSGT00940000174999"/>
<dbReference type="PROSITE" id="PS50082">
    <property type="entry name" value="WD_REPEATS_2"/>
    <property type="match status" value="1"/>
</dbReference>
<dbReference type="Gene3D" id="2.130.10.10">
    <property type="entry name" value="YVTN repeat-like/Quinoprotein amine dehydrogenase"/>
    <property type="match status" value="2"/>
</dbReference>
<dbReference type="PROSITE" id="PS50294">
    <property type="entry name" value="WD_REPEATS_REGION"/>
    <property type="match status" value="1"/>
</dbReference>
<evidence type="ECO:0000313" key="4">
    <source>
        <dbReference type="Ensembl" id="ENSSFOP00015020627.2"/>
    </source>
</evidence>
<name>A0A8C9RNZ7_SCLFO</name>
<evidence type="ECO:0000256" key="2">
    <source>
        <dbReference type="SAM" id="MobiDB-lite"/>
    </source>
</evidence>
<proteinExistence type="predicted"/>
<dbReference type="SUPFAM" id="SSF50978">
    <property type="entry name" value="WD40 repeat-like"/>
    <property type="match status" value="1"/>
</dbReference>
<keyword evidence="5" id="KW-1185">Reference proteome</keyword>
<dbReference type="InterPro" id="IPR015943">
    <property type="entry name" value="WD40/YVTN_repeat-like_dom_sf"/>
</dbReference>
<feature type="domain" description="Anaphase-promoting complex subunit 4-like WD40" evidence="3">
    <location>
        <begin position="92"/>
        <end position="128"/>
    </location>
</feature>
<sequence length="409" mass="44912">MDSDTHSGPELDYTHTDTHGKSEFDVNAEADASGDEAEHKDAFSGAAGSPDERFRTEKRAPSSGSTSTQPKLEGDLYVHSVLDCECDAIVCQFSPDGSLLAVGLNNGTIKVFSVDTGSVVQALRDSESILSSLPVTALRFFVSSLSHTLLLATYASGTVKCWYVWGGELLWEIRELKWTGGWEEGQSQRQTFSLSVSSSGEKALTGGSDAAIHLYDLHTHQRLLTCSASSAKTVMDGHRFRVFAVTFHPEKEKEFISGGWDNTIQFWDTRQQHAVRMLSGPHICGDALEIDPAASQILSGSWRKDNTLEVWEYGSGRKVCEVPNDPHGQSRIYTCHWLGHDHILAAGSQSNMLRIVNRHTLLSVSRLLDLPSAIFSSCVCPQGRWMGFIAATSGNRVFLLDRKSLQSTR</sequence>
<organism evidence="4 5">
    <name type="scientific">Scleropages formosus</name>
    <name type="common">Asian bonytongue</name>
    <name type="synonym">Osteoglossum formosum</name>
    <dbReference type="NCBI Taxonomy" id="113540"/>
    <lineage>
        <taxon>Eukaryota</taxon>
        <taxon>Metazoa</taxon>
        <taxon>Chordata</taxon>
        <taxon>Craniata</taxon>
        <taxon>Vertebrata</taxon>
        <taxon>Euteleostomi</taxon>
        <taxon>Actinopterygii</taxon>
        <taxon>Neopterygii</taxon>
        <taxon>Teleostei</taxon>
        <taxon>Osteoglossocephala</taxon>
        <taxon>Osteoglossomorpha</taxon>
        <taxon>Osteoglossiformes</taxon>
        <taxon>Osteoglossidae</taxon>
        <taxon>Scleropages</taxon>
    </lineage>
</organism>
<protein>
    <submittedName>
        <fullName evidence="4">WD repeat-containing protein 5-like</fullName>
    </submittedName>
</protein>
<feature type="compositionally biased region" description="Basic and acidic residues" evidence="2">
    <location>
        <begin position="50"/>
        <end position="60"/>
    </location>
</feature>
<evidence type="ECO:0000256" key="1">
    <source>
        <dbReference type="PROSITE-ProRule" id="PRU00221"/>
    </source>
</evidence>
<dbReference type="PANTHER" id="PTHR47822:SF2">
    <property type="entry name" value="F-BOX AND WD-40 DOMAIN PROTEIN 7"/>
    <property type="match status" value="1"/>
</dbReference>
<evidence type="ECO:0000313" key="5">
    <source>
        <dbReference type="Proteomes" id="UP000694397"/>
    </source>
</evidence>
<dbReference type="Ensembl" id="ENSSFOT00015020860.2">
    <property type="protein sequence ID" value="ENSSFOP00015020627.2"/>
    <property type="gene ID" value="ENSSFOG00015013282.2"/>
</dbReference>
<dbReference type="KEGG" id="sfm:108919360"/>
<dbReference type="Pfam" id="PF12894">
    <property type="entry name" value="ANAPC4_WD40"/>
    <property type="match status" value="1"/>
</dbReference>
<dbReference type="AlphaFoldDB" id="A0A8C9RNZ7"/>
<feature type="repeat" description="WD" evidence="1">
    <location>
        <begin position="235"/>
        <end position="277"/>
    </location>
</feature>
<evidence type="ECO:0000259" key="3">
    <source>
        <dbReference type="Pfam" id="PF12894"/>
    </source>
</evidence>
<gene>
    <name evidence="4" type="primary">LOC108919360</name>
</gene>
<feature type="compositionally biased region" description="Basic and acidic residues" evidence="2">
    <location>
        <begin position="1"/>
        <end position="24"/>
    </location>
</feature>
<dbReference type="Pfam" id="PF00400">
    <property type="entry name" value="WD40"/>
    <property type="match status" value="1"/>
</dbReference>
<reference evidence="4" key="3">
    <citation type="submission" date="2025-09" db="UniProtKB">
        <authorList>
            <consortium name="Ensembl"/>
        </authorList>
    </citation>
    <scope>IDENTIFICATION</scope>
</reference>
<dbReference type="InterPro" id="IPR001680">
    <property type="entry name" value="WD40_rpt"/>
</dbReference>
<dbReference type="Proteomes" id="UP000694397">
    <property type="component" value="Chromosome 20"/>
</dbReference>
<accession>A0A8C9RNZ7</accession>
<dbReference type="RefSeq" id="XP_018582826.2">
    <property type="nucleotide sequence ID" value="XM_018727310.2"/>
</dbReference>
<dbReference type="RefSeq" id="XP_018582817.2">
    <property type="nucleotide sequence ID" value="XM_018727301.2"/>
</dbReference>
<feature type="compositionally biased region" description="Acidic residues" evidence="2">
    <location>
        <begin position="26"/>
        <end position="35"/>
    </location>
</feature>